<dbReference type="PANTHER" id="PTHR43758:SF8">
    <property type="entry name" value="8-OXO-DGTP DIPHOSPHATASE YTKD-RELATED"/>
    <property type="match status" value="1"/>
</dbReference>
<feature type="domain" description="Nudix hydrolase" evidence="7">
    <location>
        <begin position="1"/>
        <end position="121"/>
    </location>
</feature>
<dbReference type="SUPFAM" id="SSF55811">
    <property type="entry name" value="Nudix"/>
    <property type="match status" value="1"/>
</dbReference>
<sequence length="144" mass="16685">MNDELQVAMMEMSNLNLYKLPGGGVEEGEDKKAAFLREVREETGFGAAILHELGYIDEHKFRNQFMQRSYCYIAKVISSQGAVALTEKEIQLGMQMKWMNLDDAIFQMKDSVGRCKDFSAKFMLLRDLTILEFAVRWLTRSDRR</sequence>
<reference evidence="9" key="1">
    <citation type="journal article" date="2019" name="Int. J. Syst. Evol. Microbiol.">
        <title>The Global Catalogue of Microorganisms (GCM) 10K type strain sequencing project: providing services to taxonomists for standard genome sequencing and annotation.</title>
        <authorList>
            <consortium name="The Broad Institute Genomics Platform"/>
            <consortium name="The Broad Institute Genome Sequencing Center for Infectious Disease"/>
            <person name="Wu L."/>
            <person name="Ma J."/>
        </authorList>
    </citation>
    <scope>NUCLEOTIDE SEQUENCE [LARGE SCALE GENOMIC DNA]</scope>
    <source>
        <strain evidence="9">CCUG 57113</strain>
    </source>
</reference>
<dbReference type="EC" id="3.6.-.-" evidence="8"/>
<evidence type="ECO:0000313" key="9">
    <source>
        <dbReference type="Proteomes" id="UP001596105"/>
    </source>
</evidence>
<keyword evidence="5" id="KW-0460">Magnesium</keyword>
<evidence type="ECO:0000259" key="7">
    <source>
        <dbReference type="PROSITE" id="PS51462"/>
    </source>
</evidence>
<dbReference type="GO" id="GO:0016787">
    <property type="term" value="F:hydrolase activity"/>
    <property type="evidence" value="ECO:0007669"/>
    <property type="project" value="UniProtKB-KW"/>
</dbReference>
<accession>A0ABW0M0D9</accession>
<dbReference type="Proteomes" id="UP001596105">
    <property type="component" value="Unassembled WGS sequence"/>
</dbReference>
<proteinExistence type="inferred from homology"/>
<evidence type="ECO:0000256" key="1">
    <source>
        <dbReference type="ARBA" id="ARBA00001946"/>
    </source>
</evidence>
<gene>
    <name evidence="8" type="ORF">ACFPPD_23035</name>
</gene>
<dbReference type="Pfam" id="PF00293">
    <property type="entry name" value="NUDIX"/>
    <property type="match status" value="1"/>
</dbReference>
<evidence type="ECO:0000256" key="3">
    <source>
        <dbReference type="ARBA" id="ARBA00022723"/>
    </source>
</evidence>
<dbReference type="InterPro" id="IPR015797">
    <property type="entry name" value="NUDIX_hydrolase-like_dom_sf"/>
</dbReference>
<comment type="cofactor">
    <cofactor evidence="1">
        <name>Mg(2+)</name>
        <dbReference type="ChEBI" id="CHEBI:18420"/>
    </cofactor>
</comment>
<evidence type="ECO:0000256" key="5">
    <source>
        <dbReference type="ARBA" id="ARBA00022842"/>
    </source>
</evidence>
<evidence type="ECO:0000256" key="4">
    <source>
        <dbReference type="ARBA" id="ARBA00022801"/>
    </source>
</evidence>
<dbReference type="PROSITE" id="PS51462">
    <property type="entry name" value="NUDIX"/>
    <property type="match status" value="1"/>
</dbReference>
<protein>
    <submittedName>
        <fullName evidence="8">NUDIX hydrolase</fullName>
        <ecNumber evidence="8">3.6.-.-</ecNumber>
    </submittedName>
</protein>
<keyword evidence="3" id="KW-0479">Metal-binding</keyword>
<dbReference type="InterPro" id="IPR020476">
    <property type="entry name" value="Nudix_hydrolase"/>
</dbReference>
<dbReference type="InterPro" id="IPR000086">
    <property type="entry name" value="NUDIX_hydrolase_dom"/>
</dbReference>
<evidence type="ECO:0000256" key="2">
    <source>
        <dbReference type="ARBA" id="ARBA00005582"/>
    </source>
</evidence>
<name>A0ABW0M0D9_9BACL</name>
<keyword evidence="4 6" id="KW-0378">Hydrolase</keyword>
<dbReference type="Gene3D" id="3.90.79.10">
    <property type="entry name" value="Nucleoside Triphosphate Pyrophosphohydrolase"/>
    <property type="match status" value="1"/>
</dbReference>
<organism evidence="8 9">
    <name type="scientific">Cohnella suwonensis</name>
    <dbReference type="NCBI Taxonomy" id="696072"/>
    <lineage>
        <taxon>Bacteria</taxon>
        <taxon>Bacillati</taxon>
        <taxon>Bacillota</taxon>
        <taxon>Bacilli</taxon>
        <taxon>Bacillales</taxon>
        <taxon>Paenibacillaceae</taxon>
        <taxon>Cohnella</taxon>
    </lineage>
</organism>
<dbReference type="InterPro" id="IPR020084">
    <property type="entry name" value="NUDIX_hydrolase_CS"/>
</dbReference>
<comment type="caution">
    <text evidence="8">The sequence shown here is derived from an EMBL/GenBank/DDBJ whole genome shotgun (WGS) entry which is preliminary data.</text>
</comment>
<comment type="similarity">
    <text evidence="2 6">Belongs to the Nudix hydrolase family.</text>
</comment>
<dbReference type="CDD" id="cd02883">
    <property type="entry name" value="NUDIX_Hydrolase"/>
    <property type="match status" value="1"/>
</dbReference>
<keyword evidence="9" id="KW-1185">Reference proteome</keyword>
<evidence type="ECO:0000256" key="6">
    <source>
        <dbReference type="RuleBase" id="RU003476"/>
    </source>
</evidence>
<dbReference type="PROSITE" id="PS00893">
    <property type="entry name" value="NUDIX_BOX"/>
    <property type="match status" value="1"/>
</dbReference>
<dbReference type="EMBL" id="JBHSMH010000101">
    <property type="protein sequence ID" value="MFC5471555.1"/>
    <property type="molecule type" value="Genomic_DNA"/>
</dbReference>
<dbReference type="PRINTS" id="PR00502">
    <property type="entry name" value="NUDIXFAMILY"/>
</dbReference>
<dbReference type="PANTHER" id="PTHR43758">
    <property type="entry name" value="7,8-DIHYDRO-8-OXOGUANINE TRIPHOSPHATASE"/>
    <property type="match status" value="1"/>
</dbReference>
<evidence type="ECO:0000313" key="8">
    <source>
        <dbReference type="EMBL" id="MFC5471555.1"/>
    </source>
</evidence>
<dbReference type="RefSeq" id="WP_378083499.1">
    <property type="nucleotide sequence ID" value="NZ_JBHSMH010000101.1"/>
</dbReference>